<dbReference type="PANTHER" id="PTHR10250:SF26">
    <property type="entry name" value="GLUTATHIONE S-TRANSFERASE 3, MITOCHONDRIAL"/>
    <property type="match status" value="1"/>
</dbReference>
<dbReference type="AlphaFoldDB" id="A0AAU9IEA1"/>
<evidence type="ECO:0000256" key="2">
    <source>
        <dbReference type="ARBA" id="ARBA00022692"/>
    </source>
</evidence>
<organism evidence="6 7">
    <name type="scientific">Blepharisma stoltei</name>
    <dbReference type="NCBI Taxonomy" id="1481888"/>
    <lineage>
        <taxon>Eukaryota</taxon>
        <taxon>Sar</taxon>
        <taxon>Alveolata</taxon>
        <taxon>Ciliophora</taxon>
        <taxon>Postciliodesmatophora</taxon>
        <taxon>Heterotrichea</taxon>
        <taxon>Heterotrichida</taxon>
        <taxon>Blepharismidae</taxon>
        <taxon>Blepharisma</taxon>
    </lineage>
</organism>
<reference evidence="6" key="1">
    <citation type="submission" date="2021-09" db="EMBL/GenBank/DDBJ databases">
        <authorList>
            <consortium name="AG Swart"/>
            <person name="Singh M."/>
            <person name="Singh A."/>
            <person name="Seah K."/>
            <person name="Emmerich C."/>
        </authorList>
    </citation>
    <scope>NUCLEOTIDE SEQUENCE</scope>
    <source>
        <strain evidence="6">ATCC30299</strain>
    </source>
</reference>
<dbReference type="GO" id="GO:0005635">
    <property type="term" value="C:nuclear envelope"/>
    <property type="evidence" value="ECO:0007669"/>
    <property type="project" value="TreeGrafter"/>
</dbReference>
<gene>
    <name evidence="6" type="ORF">BSTOLATCC_MIC3937</name>
</gene>
<dbReference type="Proteomes" id="UP001162131">
    <property type="component" value="Unassembled WGS sequence"/>
</dbReference>
<keyword evidence="4 5" id="KW-0472">Membrane</keyword>
<dbReference type="GO" id="GO:0004364">
    <property type="term" value="F:glutathione transferase activity"/>
    <property type="evidence" value="ECO:0007669"/>
    <property type="project" value="TreeGrafter"/>
</dbReference>
<comment type="caution">
    <text evidence="6">The sequence shown here is derived from an EMBL/GenBank/DDBJ whole genome shotgun (WGS) entry which is preliminary data.</text>
</comment>
<sequence length="168" mass="19165">MDLPDNYGWVLFMELLILVEYYCTVIYVGYARKKVFTPKFMSENFGEEFRNTFRRDPDPLGYPDMGNGRFSEKLSFADWYYFNNAQRVHYNFLEGIHIPLVCIPIGGVELEYYTIGLAAAYIAGRAIYAIGYTRVGSKGRLIGVGILDLALIGLVVIAFISSIFMVYN</sequence>
<proteinExistence type="predicted"/>
<evidence type="ECO:0000313" key="6">
    <source>
        <dbReference type="EMBL" id="CAG9311651.1"/>
    </source>
</evidence>
<dbReference type="Pfam" id="PF01124">
    <property type="entry name" value="MAPEG"/>
    <property type="match status" value="1"/>
</dbReference>
<comment type="subcellular location">
    <subcellularLocation>
        <location evidence="1">Membrane</location>
        <topology evidence="1">Multi-pass membrane protein</topology>
    </subcellularLocation>
</comment>
<dbReference type="InterPro" id="IPR001129">
    <property type="entry name" value="Membr-assoc_MAPEG"/>
</dbReference>
<dbReference type="PANTHER" id="PTHR10250">
    <property type="entry name" value="MICROSOMAL GLUTATHIONE S-TRANSFERASE"/>
    <property type="match status" value="1"/>
</dbReference>
<keyword evidence="7" id="KW-1185">Reference proteome</keyword>
<evidence type="ECO:0000313" key="7">
    <source>
        <dbReference type="Proteomes" id="UP001162131"/>
    </source>
</evidence>
<dbReference type="GO" id="GO:0004602">
    <property type="term" value="F:glutathione peroxidase activity"/>
    <property type="evidence" value="ECO:0007669"/>
    <property type="project" value="TreeGrafter"/>
</dbReference>
<name>A0AAU9IEA1_9CILI</name>
<evidence type="ECO:0000256" key="1">
    <source>
        <dbReference type="ARBA" id="ARBA00004141"/>
    </source>
</evidence>
<dbReference type="GO" id="GO:0006691">
    <property type="term" value="P:leukotriene metabolic process"/>
    <property type="evidence" value="ECO:0007669"/>
    <property type="project" value="UniProtKB-ARBA"/>
</dbReference>
<keyword evidence="3 5" id="KW-1133">Transmembrane helix</keyword>
<evidence type="ECO:0000256" key="4">
    <source>
        <dbReference type="ARBA" id="ARBA00023136"/>
    </source>
</evidence>
<dbReference type="InterPro" id="IPR023352">
    <property type="entry name" value="MAPEG-like_dom_sf"/>
</dbReference>
<evidence type="ECO:0008006" key="8">
    <source>
        <dbReference type="Google" id="ProtNLM"/>
    </source>
</evidence>
<dbReference type="GO" id="GO:0016020">
    <property type="term" value="C:membrane"/>
    <property type="evidence" value="ECO:0007669"/>
    <property type="project" value="UniProtKB-SubCell"/>
</dbReference>
<dbReference type="Gene3D" id="1.20.120.550">
    <property type="entry name" value="Membrane associated eicosanoid/glutathione metabolism-like domain"/>
    <property type="match status" value="1"/>
</dbReference>
<dbReference type="GO" id="GO:0005783">
    <property type="term" value="C:endoplasmic reticulum"/>
    <property type="evidence" value="ECO:0007669"/>
    <property type="project" value="TreeGrafter"/>
</dbReference>
<dbReference type="EMBL" id="CAJZBQ010000004">
    <property type="protein sequence ID" value="CAG9311651.1"/>
    <property type="molecule type" value="Genomic_DNA"/>
</dbReference>
<evidence type="ECO:0000256" key="5">
    <source>
        <dbReference type="SAM" id="Phobius"/>
    </source>
</evidence>
<dbReference type="SUPFAM" id="SSF161084">
    <property type="entry name" value="MAPEG domain-like"/>
    <property type="match status" value="1"/>
</dbReference>
<protein>
    <recommendedName>
        <fullName evidence="8">MAPEG family protein</fullName>
    </recommendedName>
</protein>
<evidence type="ECO:0000256" key="3">
    <source>
        <dbReference type="ARBA" id="ARBA00022989"/>
    </source>
</evidence>
<keyword evidence="2 5" id="KW-0812">Transmembrane</keyword>
<accession>A0AAU9IEA1</accession>
<feature type="transmembrane region" description="Helical" evidence="5">
    <location>
        <begin position="6"/>
        <end position="30"/>
    </location>
</feature>
<dbReference type="InterPro" id="IPR050997">
    <property type="entry name" value="MAPEG"/>
</dbReference>
<feature type="transmembrane region" description="Helical" evidence="5">
    <location>
        <begin position="141"/>
        <end position="167"/>
    </location>
</feature>